<dbReference type="PANTHER" id="PTHR36578:SF1">
    <property type="entry name" value="APPLE DOMAIN-CONTAINING PROTEIN"/>
    <property type="match status" value="1"/>
</dbReference>
<feature type="signal peptide" evidence="1">
    <location>
        <begin position="1"/>
        <end position="21"/>
    </location>
</feature>
<evidence type="ECO:0000256" key="1">
    <source>
        <dbReference type="SAM" id="SignalP"/>
    </source>
</evidence>
<keyword evidence="3" id="KW-1185">Reference proteome</keyword>
<organism evidence="2 3">
    <name type="scientific">Macrophomina phaseolina</name>
    <dbReference type="NCBI Taxonomy" id="35725"/>
    <lineage>
        <taxon>Eukaryota</taxon>
        <taxon>Fungi</taxon>
        <taxon>Dikarya</taxon>
        <taxon>Ascomycota</taxon>
        <taxon>Pezizomycotina</taxon>
        <taxon>Dothideomycetes</taxon>
        <taxon>Dothideomycetes incertae sedis</taxon>
        <taxon>Botryosphaeriales</taxon>
        <taxon>Botryosphaeriaceae</taxon>
        <taxon>Macrophomina</taxon>
    </lineage>
</organism>
<feature type="chain" id="PRO_5046930905" description="Carbohydrate-binding-like protein" evidence="1">
    <location>
        <begin position="22"/>
        <end position="774"/>
    </location>
</feature>
<sequence>MHSALLFPLLAGLAVSQPASSDVPADANQTPDALDLDFLRDIAAPTYTTVEGALSQSIPYATQTAIQAAAAEVSETPLSVFPAVSSVAINAAGEEGSVATATATPAKREVVVPFQKRAACDPQATIANYYNVDVSSYENFKQDSIIAQVASSAQTPSGYFSNFKNLQAANSAYAYLGYTVLQTGYDVDSCAQECTDKEGCLAFNIYFERDPTVEPGDGCTNPDAFANIKCSFWGSALDDTTATNDGQWRAGFQVGIAGSNAYTSDKVGPSIEGWDAPLKLNNAAMNAPLRDCAGTWTYMGYKFFNDGPFSVEKCAAACDAQTEYNIAHPPSTGYVPLCAAFGTYLLTKTTSTGSVVQGQMCTMYTSAWDAQYAVNTASYDDSIGAKYTYSYSFFYSKPNVQPVCDADLDYLKTSGSEFCSSYISYTPSTSTAISTTVPGVSTVYETTEVPSTTTVFTRTETVTGTPANMKRDDAAIYTGSDYSIAVVTFTASNPGKSALLNATYTPTLVQKAKRAIATPASITGWPAAKISGACSNVATGVVTTTSISTAPIPLTTAVVTRTTTETVSTVSTLTIPAVILASPTTIVSGSTTSSDDEYFRLELPFSIRAYGVDSSVVYLTDNSVLYWPSSDTSLNNGWDYVNYQLPYTTTSFGDAALFGLWDDLYVYYGTNQGIYYDVTGTVGSRTVVFEFYTSAFVRPTEFYHFTITMYENNPGVAVYKYYDVYQSGYSATVGAQKRNGQYMQYSFDQAIITPGLMLTVDTNQNTITQGSFTP</sequence>
<protein>
    <recommendedName>
        <fullName evidence="4">Carbohydrate-binding-like protein</fullName>
    </recommendedName>
</protein>
<reference evidence="2 3" key="1">
    <citation type="journal article" date="2021" name="Nat. Commun.">
        <title>Genetic determinants of endophytism in the Arabidopsis root mycobiome.</title>
        <authorList>
            <person name="Mesny F."/>
            <person name="Miyauchi S."/>
            <person name="Thiergart T."/>
            <person name="Pickel B."/>
            <person name="Atanasova L."/>
            <person name="Karlsson M."/>
            <person name="Huettel B."/>
            <person name="Barry K.W."/>
            <person name="Haridas S."/>
            <person name="Chen C."/>
            <person name="Bauer D."/>
            <person name="Andreopoulos W."/>
            <person name="Pangilinan J."/>
            <person name="LaButti K."/>
            <person name="Riley R."/>
            <person name="Lipzen A."/>
            <person name="Clum A."/>
            <person name="Drula E."/>
            <person name="Henrissat B."/>
            <person name="Kohler A."/>
            <person name="Grigoriev I.V."/>
            <person name="Martin F.M."/>
            <person name="Hacquard S."/>
        </authorList>
    </citation>
    <scope>NUCLEOTIDE SEQUENCE [LARGE SCALE GENOMIC DNA]</scope>
    <source>
        <strain evidence="2 3">MPI-SDFR-AT-0080</strain>
    </source>
</reference>
<evidence type="ECO:0000313" key="2">
    <source>
        <dbReference type="EMBL" id="KAH7044543.1"/>
    </source>
</evidence>
<comment type="caution">
    <text evidence="2">The sequence shown here is derived from an EMBL/GenBank/DDBJ whole genome shotgun (WGS) entry which is preliminary data.</text>
</comment>
<name>A0ABQ8G4I3_9PEZI</name>
<dbReference type="EMBL" id="JAGTJR010000020">
    <property type="protein sequence ID" value="KAH7044543.1"/>
    <property type="molecule type" value="Genomic_DNA"/>
</dbReference>
<gene>
    <name evidence="2" type="ORF">B0J12DRAFT_787336</name>
</gene>
<accession>A0ABQ8G4I3</accession>
<evidence type="ECO:0008006" key="4">
    <source>
        <dbReference type="Google" id="ProtNLM"/>
    </source>
</evidence>
<proteinExistence type="predicted"/>
<dbReference type="Proteomes" id="UP000774617">
    <property type="component" value="Unassembled WGS sequence"/>
</dbReference>
<evidence type="ECO:0000313" key="3">
    <source>
        <dbReference type="Proteomes" id="UP000774617"/>
    </source>
</evidence>
<keyword evidence="1" id="KW-0732">Signal</keyword>
<dbReference type="PANTHER" id="PTHR36578">
    <property type="entry name" value="CHROMOSOME 15, WHOLE GENOME SHOTGUN SEQUENCE"/>
    <property type="match status" value="1"/>
</dbReference>